<protein>
    <recommendedName>
        <fullName evidence="2">DUF4140 domain-containing protein</fullName>
    </recommendedName>
</protein>
<accession>A0A8H5MDH1</accession>
<feature type="coiled-coil region" evidence="1">
    <location>
        <begin position="139"/>
        <end position="166"/>
    </location>
</feature>
<evidence type="ECO:0000256" key="1">
    <source>
        <dbReference type="SAM" id="Coils"/>
    </source>
</evidence>
<organism evidence="3 4">
    <name type="scientific">Collybiopsis confluens</name>
    <dbReference type="NCBI Taxonomy" id="2823264"/>
    <lineage>
        <taxon>Eukaryota</taxon>
        <taxon>Fungi</taxon>
        <taxon>Dikarya</taxon>
        <taxon>Basidiomycota</taxon>
        <taxon>Agaricomycotina</taxon>
        <taxon>Agaricomycetes</taxon>
        <taxon>Agaricomycetidae</taxon>
        <taxon>Agaricales</taxon>
        <taxon>Marasmiineae</taxon>
        <taxon>Omphalotaceae</taxon>
        <taxon>Collybiopsis</taxon>
    </lineage>
</organism>
<dbReference type="PANTHER" id="PTHR31005">
    <property type="entry name" value="DUF4139 DOMAIN-CONTAINING PROTEIN"/>
    <property type="match status" value="1"/>
</dbReference>
<evidence type="ECO:0000313" key="4">
    <source>
        <dbReference type="Proteomes" id="UP000518752"/>
    </source>
</evidence>
<dbReference type="InterPro" id="IPR011935">
    <property type="entry name" value="CHP02231"/>
</dbReference>
<name>A0A8H5MDH1_9AGAR</name>
<dbReference type="AlphaFoldDB" id="A0A8H5MDH1"/>
<reference evidence="3 4" key="1">
    <citation type="journal article" date="2020" name="ISME J.">
        <title>Uncovering the hidden diversity of litter-decomposition mechanisms in mushroom-forming fungi.</title>
        <authorList>
            <person name="Floudas D."/>
            <person name="Bentzer J."/>
            <person name="Ahren D."/>
            <person name="Johansson T."/>
            <person name="Persson P."/>
            <person name="Tunlid A."/>
        </authorList>
    </citation>
    <scope>NUCLEOTIDE SEQUENCE [LARGE SCALE GENOMIC DNA]</scope>
    <source>
        <strain evidence="3 4">CBS 406.79</strain>
    </source>
</reference>
<feature type="domain" description="DUF4140" evidence="2">
    <location>
        <begin position="25"/>
        <end position="122"/>
    </location>
</feature>
<dbReference type="Pfam" id="PF13600">
    <property type="entry name" value="DUF4140"/>
    <property type="match status" value="1"/>
</dbReference>
<gene>
    <name evidence="3" type="ORF">D9757_003568</name>
</gene>
<dbReference type="PANTHER" id="PTHR31005:SF8">
    <property type="entry name" value="DUF4139 DOMAIN-CONTAINING PROTEIN"/>
    <property type="match status" value="1"/>
</dbReference>
<evidence type="ECO:0000259" key="2">
    <source>
        <dbReference type="Pfam" id="PF13600"/>
    </source>
</evidence>
<dbReference type="OrthoDB" id="10068793at2759"/>
<dbReference type="InterPro" id="IPR025554">
    <property type="entry name" value="DUF4140"/>
</dbReference>
<comment type="caution">
    <text evidence="3">The sequence shown here is derived from an EMBL/GenBank/DDBJ whole genome shotgun (WGS) entry which is preliminary data.</text>
</comment>
<proteinExistence type="predicted"/>
<keyword evidence="1" id="KW-0175">Coiled coil</keyword>
<keyword evidence="4" id="KW-1185">Reference proteome</keyword>
<sequence length="234" mass="25862">MATLPPYAANTISLVSTTHSKLLHVSVYTGRAELQRLFKFNVKTGQNQLQITGLPIVIQAESLRVQGHGNATIHDVSISSMPPKIPTKHTSPLIQDLQTKKKAVQNAISRHKTSSRALDNYIRSMTVHDVPFSQVEALMGTYDSQASKIEEELVKLRKEEDALDEEIAVEHARIVKDQGEADGGSGAYLGMQVSIGLFAENEGEIELELVYAVTHANWYALYDLRVNLEAKDNP</sequence>
<dbReference type="EMBL" id="JAACJN010000019">
    <property type="protein sequence ID" value="KAF5389963.1"/>
    <property type="molecule type" value="Genomic_DNA"/>
</dbReference>
<dbReference type="Proteomes" id="UP000518752">
    <property type="component" value="Unassembled WGS sequence"/>
</dbReference>
<evidence type="ECO:0000313" key="3">
    <source>
        <dbReference type="EMBL" id="KAF5389963.1"/>
    </source>
</evidence>